<dbReference type="Pfam" id="PF13671">
    <property type="entry name" value="AAA_33"/>
    <property type="match status" value="1"/>
</dbReference>
<gene>
    <name evidence="1" type="ordered locus">slr7095</name>
</gene>
<accession>Q6ZEA3</accession>
<reference evidence="1 2" key="1">
    <citation type="journal article" date="2003" name="DNA Res.">
        <title>Structural analysis of four large plasmids harboring in a unicellular cyanobacterium, Synechocystis sp. PCC 6803.</title>
        <authorList>
            <person name="Kaneko T."/>
            <person name="Nakamura Y."/>
            <person name="Sasamoto S."/>
            <person name="Watanabe A."/>
            <person name="Kohara M."/>
            <person name="Matsumoto M."/>
            <person name="Shimpo S."/>
            <person name="Yamada M."/>
            <person name="Tabata S."/>
        </authorList>
    </citation>
    <scope>NUCLEOTIDE SEQUENCE [LARGE SCALE GENOMIC DNA]</scope>
    <source>
        <strain evidence="2">ATCC 27184 / PCC 6803 / Kazusa</strain>
    </source>
</reference>
<dbReference type="InParanoid" id="Q6ZEA3"/>
<dbReference type="PANTHER" id="PTHR20873">
    <property type="entry name" value="L-SERYL-TRNA(SEC) KINASE"/>
    <property type="match status" value="1"/>
</dbReference>
<dbReference type="Proteomes" id="UP000001425">
    <property type="component" value="Plasmid pSYSA"/>
</dbReference>
<dbReference type="InterPro" id="IPR052648">
    <property type="entry name" value="Ser-tRNA(Sec)_kinase"/>
</dbReference>
<organism evidence="1 2">
    <name type="scientific">Synechocystis sp. (strain ATCC 27184 / PCC 6803 / Kazusa)</name>
    <dbReference type="NCBI Taxonomy" id="1111708"/>
    <lineage>
        <taxon>Bacteria</taxon>
        <taxon>Bacillati</taxon>
        <taxon>Cyanobacteriota</taxon>
        <taxon>Cyanophyceae</taxon>
        <taxon>Synechococcales</taxon>
        <taxon>Merismopediaceae</taxon>
        <taxon>Synechocystis</taxon>
    </lineage>
</organism>
<protein>
    <submittedName>
        <fullName evidence="1">Slr7095 protein</fullName>
    </submittedName>
</protein>
<keyword evidence="1" id="KW-0614">Plasmid</keyword>
<evidence type="ECO:0000313" key="2">
    <source>
        <dbReference type="Proteomes" id="UP000001425"/>
    </source>
</evidence>
<keyword evidence="2" id="KW-1185">Reference proteome</keyword>
<dbReference type="EMBL" id="AP004311">
    <property type="protein sequence ID" value="BAD01997.1"/>
    <property type="molecule type" value="Genomic_DNA"/>
</dbReference>
<sequence length="171" mass="19292">MTSVFHVLIGCPASGKSTLAAHLHQAIPQSQIISTDQIREDLFGDAATQGVWALINNEISTQITQAIAAGKQIIYDATNAEKAWRSELLGSLKKLDDLKIIGWYLQTPLEVCYQRNKNRLRQVPEDVIETYAIALEQSPPSKDEGFTELHRIPYNQLENIDFSQLRSQWKN</sequence>
<dbReference type="KEGG" id="syn:slr7095"/>
<proteinExistence type="predicted"/>
<dbReference type="InterPro" id="IPR027417">
    <property type="entry name" value="P-loop_NTPase"/>
</dbReference>
<dbReference type="PIRSF" id="PIRSF037081">
    <property type="entry name" value="P-loop_All4644_prd"/>
    <property type="match status" value="1"/>
</dbReference>
<evidence type="ECO:0000313" key="1">
    <source>
        <dbReference type="EMBL" id="BAD01997.1"/>
    </source>
</evidence>
<dbReference type="PANTHER" id="PTHR20873:SF0">
    <property type="entry name" value="L-SERYL-TRNA(SEC) KINASE"/>
    <property type="match status" value="1"/>
</dbReference>
<geneLocation type="plasmid" evidence="1 2">
    <name>pSYSA</name>
</geneLocation>
<dbReference type="EnsemblBacteria" id="BAD01997">
    <property type="protein sequence ID" value="BAD01997"/>
    <property type="gene ID" value="BAD01997"/>
</dbReference>
<dbReference type="InterPro" id="IPR017101">
    <property type="entry name" value="P-loop_ATP/GTP-bd_All4644_prd"/>
</dbReference>
<dbReference type="Gene3D" id="3.40.50.300">
    <property type="entry name" value="P-loop containing nucleotide triphosphate hydrolases"/>
    <property type="match status" value="1"/>
</dbReference>
<dbReference type="AlphaFoldDB" id="Q6ZEA3"/>
<dbReference type="SUPFAM" id="SSF52540">
    <property type="entry name" value="P-loop containing nucleoside triphosphate hydrolases"/>
    <property type="match status" value="1"/>
</dbReference>
<name>Q6ZEA3_SYNY3</name>